<dbReference type="InterPro" id="IPR052208">
    <property type="entry name" value="DmX-like/RAVE_component"/>
</dbReference>
<sequence length="824" mass="92963">MFPQKQRSSYQKIGVSSILFYADELSLDWSDEEDLDESGEKKQISQEVKENKSNNYEPSIADNSGSVDIIAQHLKFVASLRILTEELSTLASGFEVDGGELRYQLFIWLEKEVEVLQNLCDYRSQIDSELEDVDEDSQVTIIGGSNQALHEALQKDRSEIVIKLKIASKRRKWLIANQKLLRCYADEINKTLIGKSLFRSFTSYCVLHSAQNHRLTSALMELLLLLLEVQKDTGVQHLNERISDAIFLKEIIHLETVPDMNSFPLLVSSVSSTKMFVSSPLSFIENQCYDLLSTIADMTSVPDIDNHLQKVITILIIQMIFLNFTPICQAYMLYNLSQGLSSCLYQSLCDVDQFSIPFMYRTDSKPGILTRRSRVSSGVDEIRVTTPPARWPGVDNLVALLSREKDDEAPHLRLLLAECFVAITMSLFCFALASYDSRWLYRLAGHQIDPVQFSLIFGGGGEKKLKAVPPARPPSNYDFAVSVIRNYGSILGPAAPRIKSISEASTVSSDGTTISDGGVLRSKLHAKVFGADATVVISPSMQHSPVLEQTIMKWVPPQKNIVQFYADKPPIHTRQELGIDFDSDDESDSSIDSDADDERSVNLFSLIVILEDQNRYMLLVICRCEQANPTSFAWQLMRLALIEQQIYRIRQFLMLAGFDISDIPGMAPRVEAVLRLLDGWAMQQRQYLYSCPGGFSADILPNMGLDLSDGHMGPTPKKYASLIEKDNTPFESDDSRAPPLKRLWAFLVREDHLQNLFIRYVFAVQGQQEHPSERNDTLAGIENQALPDAFKIIQKDNEPIVAFACNQEVVEILEKMVIHRRGVW</sequence>
<name>A0A1I7WD23_HETBA</name>
<accession>A0A1I7WD23</accession>
<dbReference type="GO" id="GO:0043291">
    <property type="term" value="C:RAVE complex"/>
    <property type="evidence" value="ECO:0007669"/>
    <property type="project" value="TreeGrafter"/>
</dbReference>
<feature type="region of interest" description="Disordered" evidence="1">
    <location>
        <begin position="32"/>
        <end position="59"/>
    </location>
</feature>
<proteinExistence type="predicted"/>
<feature type="compositionally biased region" description="Basic and acidic residues" evidence="1">
    <location>
        <begin position="38"/>
        <end position="52"/>
    </location>
</feature>
<dbReference type="AlphaFoldDB" id="A0A1I7WD23"/>
<dbReference type="GO" id="GO:0007035">
    <property type="term" value="P:vacuolar acidification"/>
    <property type="evidence" value="ECO:0007669"/>
    <property type="project" value="TreeGrafter"/>
</dbReference>
<keyword evidence="2" id="KW-1185">Reference proteome</keyword>
<organism evidence="2 3">
    <name type="scientific">Heterorhabditis bacteriophora</name>
    <name type="common">Entomopathogenic nematode worm</name>
    <dbReference type="NCBI Taxonomy" id="37862"/>
    <lineage>
        <taxon>Eukaryota</taxon>
        <taxon>Metazoa</taxon>
        <taxon>Ecdysozoa</taxon>
        <taxon>Nematoda</taxon>
        <taxon>Chromadorea</taxon>
        <taxon>Rhabditida</taxon>
        <taxon>Rhabditina</taxon>
        <taxon>Rhabditomorpha</taxon>
        <taxon>Strongyloidea</taxon>
        <taxon>Heterorhabditidae</taxon>
        <taxon>Heterorhabditis</taxon>
    </lineage>
</organism>
<reference evidence="3" key="1">
    <citation type="submission" date="2016-11" db="UniProtKB">
        <authorList>
            <consortium name="WormBaseParasite"/>
        </authorList>
    </citation>
    <scope>IDENTIFICATION</scope>
</reference>
<protein>
    <submittedName>
        <fullName evidence="3">FPL domain-containing protein</fullName>
    </submittedName>
</protein>
<evidence type="ECO:0000256" key="1">
    <source>
        <dbReference type="SAM" id="MobiDB-lite"/>
    </source>
</evidence>
<evidence type="ECO:0000313" key="3">
    <source>
        <dbReference type="WBParaSite" id="Hba_02638"/>
    </source>
</evidence>
<dbReference type="WBParaSite" id="Hba_02638">
    <property type="protein sequence ID" value="Hba_02638"/>
    <property type="gene ID" value="Hba_02638"/>
</dbReference>
<evidence type="ECO:0000313" key="2">
    <source>
        <dbReference type="Proteomes" id="UP000095283"/>
    </source>
</evidence>
<dbReference type="PANTHER" id="PTHR13950">
    <property type="entry name" value="RABCONNECTIN-RELATED"/>
    <property type="match status" value="1"/>
</dbReference>
<dbReference type="PANTHER" id="PTHR13950:SF9">
    <property type="entry name" value="RABCONNECTIN-3A"/>
    <property type="match status" value="1"/>
</dbReference>
<dbReference type="Proteomes" id="UP000095283">
    <property type="component" value="Unplaced"/>
</dbReference>